<dbReference type="InterPro" id="IPR022455">
    <property type="entry name" value="Methanol_oxidation_MoxJ"/>
</dbReference>
<dbReference type="PANTHER" id="PTHR35936">
    <property type="entry name" value="MEMBRANE-BOUND LYTIC MUREIN TRANSGLYCOSYLASE F"/>
    <property type="match status" value="1"/>
</dbReference>
<evidence type="ECO:0000313" key="4">
    <source>
        <dbReference type="EMBL" id="KMO43188.1"/>
    </source>
</evidence>
<dbReference type="SMART" id="SM00062">
    <property type="entry name" value="PBPb"/>
    <property type="match status" value="1"/>
</dbReference>
<dbReference type="GO" id="GO:0042597">
    <property type="term" value="C:periplasmic space"/>
    <property type="evidence" value="ECO:0007669"/>
    <property type="project" value="InterPro"/>
</dbReference>
<feature type="domain" description="Solute-binding protein family 3/N-terminal" evidence="3">
    <location>
        <begin position="50"/>
        <end position="290"/>
    </location>
</feature>
<dbReference type="InterPro" id="IPR001638">
    <property type="entry name" value="Solute-binding_3/MltF_N"/>
</dbReference>
<dbReference type="GO" id="GO:0046170">
    <property type="term" value="P:methanol catabolic process"/>
    <property type="evidence" value="ECO:0007669"/>
    <property type="project" value="InterPro"/>
</dbReference>
<accession>A0A0J6TC48</accession>
<reference evidence="4 5" key="1">
    <citation type="submission" date="2015-03" db="EMBL/GenBank/DDBJ databases">
        <title>Genome sequencing of Methylobacterium tarhaniae DSM 25844.</title>
        <authorList>
            <person name="Chaudhry V."/>
            <person name="Patil P.B."/>
        </authorList>
    </citation>
    <scope>NUCLEOTIDE SEQUENCE [LARGE SCALE GENOMIC DNA]</scope>
    <source>
        <strain evidence="4 5">DSM 25844</strain>
    </source>
</reference>
<dbReference type="PANTHER" id="PTHR35936:SF17">
    <property type="entry name" value="ARGININE-BINDING EXTRACELLULAR PROTEIN ARTP"/>
    <property type="match status" value="1"/>
</dbReference>
<dbReference type="PROSITE" id="PS51318">
    <property type="entry name" value="TAT"/>
    <property type="match status" value="1"/>
</dbReference>
<evidence type="ECO:0000256" key="2">
    <source>
        <dbReference type="SAM" id="SignalP"/>
    </source>
</evidence>
<keyword evidence="5" id="KW-1185">Reference proteome</keyword>
<dbReference type="Proteomes" id="UP000036449">
    <property type="component" value="Unassembled WGS sequence"/>
</dbReference>
<name>A0A0J6TC48_9HYPH</name>
<dbReference type="SUPFAM" id="SSF53850">
    <property type="entry name" value="Periplasmic binding protein-like II"/>
    <property type="match status" value="1"/>
</dbReference>
<dbReference type="NCBIfam" id="TIGR03870">
    <property type="entry name" value="ABC_MoxJ"/>
    <property type="match status" value="1"/>
</dbReference>
<dbReference type="AlphaFoldDB" id="A0A0J6TC48"/>
<feature type="signal peptide" evidence="2">
    <location>
        <begin position="1"/>
        <end position="28"/>
    </location>
</feature>
<dbReference type="RefSeq" id="WP_048450571.1">
    <property type="nucleotide sequence ID" value="NZ_JBNNPJ010000117.1"/>
</dbReference>
<gene>
    <name evidence="4" type="ORF">VQ03_09190</name>
</gene>
<organism evidence="4 5">
    <name type="scientific">Methylobacterium tarhaniae</name>
    <dbReference type="NCBI Taxonomy" id="1187852"/>
    <lineage>
        <taxon>Bacteria</taxon>
        <taxon>Pseudomonadati</taxon>
        <taxon>Pseudomonadota</taxon>
        <taxon>Alphaproteobacteria</taxon>
        <taxon>Hyphomicrobiales</taxon>
        <taxon>Methylobacteriaceae</taxon>
        <taxon>Methylobacterium</taxon>
    </lineage>
</organism>
<dbReference type="OrthoDB" id="176845at2"/>
<evidence type="ECO:0000313" key="5">
    <source>
        <dbReference type="Proteomes" id="UP000036449"/>
    </source>
</evidence>
<dbReference type="Gene3D" id="3.40.190.10">
    <property type="entry name" value="Periplasmic binding protein-like II"/>
    <property type="match status" value="2"/>
</dbReference>
<protein>
    <submittedName>
        <fullName evidence="4">Protein moxJ</fullName>
    </submittedName>
</protein>
<keyword evidence="1 2" id="KW-0732">Signal</keyword>
<feature type="chain" id="PRO_5005282546" evidence="2">
    <location>
        <begin position="29"/>
        <end position="299"/>
    </location>
</feature>
<dbReference type="InterPro" id="IPR006311">
    <property type="entry name" value="TAT_signal"/>
</dbReference>
<dbReference type="Pfam" id="PF00497">
    <property type="entry name" value="SBP_bac_3"/>
    <property type="match status" value="1"/>
</dbReference>
<sequence length="299" mass="31977">MLRSLGHLRRFLLGATLATAGLATPALAQTITQAPPAQATPAPTPPDGSVLRVCASASQPPLSLKDGSGLENRIAAAAAEAMGRKVQFVWSDKPAIYLVRDFLDKKLCDVVVGLDTGDPRVLTTKPYYRSGYVFVTRAQDGLDLTSWSDPRLKAVNHVAVPFGSPSEAMLKNIGRYEEDMAYLYSLVNFRSPRNQYTQIDPARLVGEVASGKADVAAPFAPDVARFVKASTVPLRMTLVADDAARSDGQKVAMRFDQSMGVRRGDEALLAALDQALVKARPAIEAILKDEGVPTVPTGS</sequence>
<comment type="caution">
    <text evidence="4">The sequence shown here is derived from an EMBL/GenBank/DDBJ whole genome shotgun (WGS) entry which is preliminary data.</text>
</comment>
<proteinExistence type="predicted"/>
<dbReference type="PATRIC" id="fig|1187852.3.peg.5533"/>
<evidence type="ECO:0000256" key="1">
    <source>
        <dbReference type="ARBA" id="ARBA00022729"/>
    </source>
</evidence>
<evidence type="ECO:0000259" key="3">
    <source>
        <dbReference type="SMART" id="SM00062"/>
    </source>
</evidence>
<dbReference type="EMBL" id="LABZ01000056">
    <property type="protein sequence ID" value="KMO43188.1"/>
    <property type="molecule type" value="Genomic_DNA"/>
</dbReference>